<dbReference type="Gene3D" id="3.30.70.80">
    <property type="entry name" value="Peptidase S8 propeptide/proteinase inhibitor I9"/>
    <property type="match status" value="1"/>
</dbReference>
<feature type="domain" description="PA" evidence="10">
    <location>
        <begin position="376"/>
        <end position="460"/>
    </location>
</feature>
<evidence type="ECO:0000259" key="10">
    <source>
        <dbReference type="Pfam" id="PF02225"/>
    </source>
</evidence>
<evidence type="ECO:0000256" key="2">
    <source>
        <dbReference type="ARBA" id="ARBA00022670"/>
    </source>
</evidence>
<sequence length="772" mass="82185">MSSASFLLLVLLVFAACVSSSSAVERQTYVVHMDPSLQLGDTDVEWYSNVLDSIKEVYYSQDDNEELELRQSQLLYVYNTAINGFAAKLSIEELESLKQIDGFVHATPDEMLSLHTTHTPKFLGLQSGRGLWKAPNLASDVIVGVIDSGIWPEHISFSDANMAPVPNRWKGICEEGTRFSPSNCNRKLIGARAFLKGYEAAAGRLNDTLDYCSARDSVGHGTHTTSTVAGNLVPGASLFGMAKGSAGGMRYTGRIAAYKTCWPLGCASSDILAAIDQAVIDGVDILSLSLGGGSRPYHSDNIAIAAFGAVQNGVFVSCSAGNSGSYDNTVANTAPWIMTVAASYHDRSFPAMVKLGNGQAFTGSSLYSGKPMKNLALVYGKSAGGQGAEYCSDGSLNPKLVKGKIVVCERGMDGRFEKGEQVKMAGGAGMILLNTDDQGDELFADPHVLPTAGLGTTAARAVKTYASTAKNPKASLVFQGTVYGSIAPVMAAFSSRGPSSIGPDVIKPDITAPGVNILAAWPPNVSPTKLKTDKRSVLFNIISGTSMSCPHVSGLAALLKSMHKDWSPAAIKSALMTTAYVENNKKLPISDASLDPSAAATPFAYGSGHVYPERASDPGLVYDITPDDYLNYLCSLNYTSSQIAVMARKNFSCPSDEALQPGNLNYPSFALNFQGSRGQNVTVTYMRTVTNVGAPRNRYSSIVDEPDGVSVIVEPMVLIFQEVGQKLSYKLTFVTTGAQGPSSSYSFGSLKWVSKKYSVRSPIAVTWQDDQD</sequence>
<dbReference type="Pfam" id="PF05922">
    <property type="entry name" value="Inhibitor_I9"/>
    <property type="match status" value="1"/>
</dbReference>
<organism evidence="13 14">
    <name type="scientific">Stephania japonica</name>
    <dbReference type="NCBI Taxonomy" id="461633"/>
    <lineage>
        <taxon>Eukaryota</taxon>
        <taxon>Viridiplantae</taxon>
        <taxon>Streptophyta</taxon>
        <taxon>Embryophyta</taxon>
        <taxon>Tracheophyta</taxon>
        <taxon>Spermatophyta</taxon>
        <taxon>Magnoliopsida</taxon>
        <taxon>Ranunculales</taxon>
        <taxon>Menispermaceae</taxon>
        <taxon>Menispermoideae</taxon>
        <taxon>Cissampelideae</taxon>
        <taxon>Stephania</taxon>
    </lineage>
</organism>
<reference evidence="13 14" key="1">
    <citation type="submission" date="2024-01" db="EMBL/GenBank/DDBJ databases">
        <title>Genome assemblies of Stephania.</title>
        <authorList>
            <person name="Yang L."/>
        </authorList>
    </citation>
    <scope>NUCLEOTIDE SEQUENCE [LARGE SCALE GENOMIC DNA]</scope>
    <source>
        <strain evidence="13">QJT</strain>
        <tissue evidence="13">Leaf</tissue>
    </source>
</reference>
<comment type="similarity">
    <text evidence="1 7">Belongs to the peptidase S8 family.</text>
</comment>
<proteinExistence type="inferred from homology"/>
<keyword evidence="5 7" id="KW-0720">Serine protease</keyword>
<dbReference type="InterPro" id="IPR015500">
    <property type="entry name" value="Peptidase_S8_subtilisin-rel"/>
</dbReference>
<dbReference type="PANTHER" id="PTHR10795">
    <property type="entry name" value="PROPROTEIN CONVERTASE SUBTILISIN/KEXIN"/>
    <property type="match status" value="1"/>
</dbReference>
<evidence type="ECO:0000256" key="8">
    <source>
        <dbReference type="SAM" id="SignalP"/>
    </source>
</evidence>
<dbReference type="Pfam" id="PF00082">
    <property type="entry name" value="Peptidase_S8"/>
    <property type="match status" value="1"/>
</dbReference>
<keyword evidence="14" id="KW-1185">Reference proteome</keyword>
<name>A0AAP0HVU0_9MAGN</name>
<dbReference type="InterPro" id="IPR000209">
    <property type="entry name" value="Peptidase_S8/S53_dom"/>
</dbReference>
<evidence type="ECO:0000313" key="13">
    <source>
        <dbReference type="EMBL" id="KAK9103468.1"/>
    </source>
</evidence>
<dbReference type="Gene3D" id="3.50.30.30">
    <property type="match status" value="1"/>
</dbReference>
<dbReference type="Pfam" id="PF17766">
    <property type="entry name" value="fn3_6"/>
    <property type="match status" value="1"/>
</dbReference>
<comment type="caution">
    <text evidence="13">The sequence shown here is derived from an EMBL/GenBank/DDBJ whole genome shotgun (WGS) entry which is preliminary data.</text>
</comment>
<evidence type="ECO:0000259" key="12">
    <source>
        <dbReference type="Pfam" id="PF17766"/>
    </source>
</evidence>
<evidence type="ECO:0000256" key="3">
    <source>
        <dbReference type="ARBA" id="ARBA00022729"/>
    </source>
</evidence>
<dbReference type="CDD" id="cd04852">
    <property type="entry name" value="Peptidases_S8_3"/>
    <property type="match status" value="1"/>
</dbReference>
<feature type="active site" description="Charge relay system" evidence="6 7">
    <location>
        <position position="546"/>
    </location>
</feature>
<accession>A0AAP0HVU0</accession>
<feature type="signal peptide" evidence="8">
    <location>
        <begin position="1"/>
        <end position="23"/>
    </location>
</feature>
<dbReference type="InterPro" id="IPR003137">
    <property type="entry name" value="PA_domain"/>
</dbReference>
<evidence type="ECO:0000313" key="14">
    <source>
        <dbReference type="Proteomes" id="UP001417504"/>
    </source>
</evidence>
<dbReference type="Gene3D" id="2.60.40.2310">
    <property type="match status" value="1"/>
</dbReference>
<dbReference type="SUPFAM" id="SSF52743">
    <property type="entry name" value="Subtilisin-like"/>
    <property type="match status" value="1"/>
</dbReference>
<dbReference type="CDD" id="cd02120">
    <property type="entry name" value="PA_subtilisin_like"/>
    <property type="match status" value="1"/>
</dbReference>
<feature type="domain" description="Inhibitor I9" evidence="11">
    <location>
        <begin position="28"/>
        <end position="115"/>
    </location>
</feature>
<dbReference type="Proteomes" id="UP001417504">
    <property type="component" value="Unassembled WGS sequence"/>
</dbReference>
<evidence type="ECO:0000256" key="1">
    <source>
        <dbReference type="ARBA" id="ARBA00011073"/>
    </source>
</evidence>
<evidence type="ECO:0000259" key="11">
    <source>
        <dbReference type="Pfam" id="PF05922"/>
    </source>
</evidence>
<dbReference type="Pfam" id="PF02225">
    <property type="entry name" value="PA"/>
    <property type="match status" value="1"/>
</dbReference>
<feature type="domain" description="Subtilisin-like protease fibronectin type-III" evidence="12">
    <location>
        <begin position="663"/>
        <end position="765"/>
    </location>
</feature>
<dbReference type="GO" id="GO:0006508">
    <property type="term" value="P:proteolysis"/>
    <property type="evidence" value="ECO:0007669"/>
    <property type="project" value="UniProtKB-KW"/>
</dbReference>
<feature type="domain" description="Peptidase S8/S53" evidence="9">
    <location>
        <begin position="139"/>
        <end position="590"/>
    </location>
</feature>
<evidence type="ECO:0000256" key="5">
    <source>
        <dbReference type="ARBA" id="ARBA00022825"/>
    </source>
</evidence>
<dbReference type="InterPro" id="IPR034197">
    <property type="entry name" value="Peptidases_S8_3"/>
</dbReference>
<keyword evidence="2 7" id="KW-0645">Protease</keyword>
<dbReference type="FunFam" id="3.40.50.200:FF:000006">
    <property type="entry name" value="Subtilisin-like protease SBT1.5"/>
    <property type="match status" value="1"/>
</dbReference>
<dbReference type="Gene3D" id="3.40.50.200">
    <property type="entry name" value="Peptidase S8/S53 domain"/>
    <property type="match status" value="1"/>
</dbReference>
<dbReference type="FunFam" id="2.60.40.2310:FF:000001">
    <property type="entry name" value="Subtilisin-like protease SBT1.5"/>
    <property type="match status" value="1"/>
</dbReference>
<keyword evidence="3 8" id="KW-0732">Signal</keyword>
<dbReference type="FunFam" id="3.50.30.30:FF:000005">
    <property type="entry name" value="subtilisin-like protease SBT1.5"/>
    <property type="match status" value="1"/>
</dbReference>
<dbReference type="GO" id="GO:0004252">
    <property type="term" value="F:serine-type endopeptidase activity"/>
    <property type="evidence" value="ECO:0007669"/>
    <property type="project" value="UniProtKB-UniRule"/>
</dbReference>
<dbReference type="InterPro" id="IPR023828">
    <property type="entry name" value="Peptidase_S8_Ser-AS"/>
</dbReference>
<protein>
    <recommendedName>
        <fullName evidence="15">Subtilisin-like protease SBT1.1</fullName>
    </recommendedName>
</protein>
<evidence type="ECO:0008006" key="15">
    <source>
        <dbReference type="Google" id="ProtNLM"/>
    </source>
</evidence>
<evidence type="ECO:0000256" key="7">
    <source>
        <dbReference type="PROSITE-ProRule" id="PRU01240"/>
    </source>
</evidence>
<evidence type="ECO:0000256" key="6">
    <source>
        <dbReference type="PIRSR" id="PIRSR615500-1"/>
    </source>
</evidence>
<evidence type="ECO:0000259" key="9">
    <source>
        <dbReference type="Pfam" id="PF00082"/>
    </source>
</evidence>
<dbReference type="InterPro" id="IPR036852">
    <property type="entry name" value="Peptidase_S8/S53_dom_sf"/>
</dbReference>
<dbReference type="EMBL" id="JBBNAE010000008">
    <property type="protein sequence ID" value="KAK9103468.1"/>
    <property type="molecule type" value="Genomic_DNA"/>
</dbReference>
<dbReference type="InterPro" id="IPR045051">
    <property type="entry name" value="SBT"/>
</dbReference>
<evidence type="ECO:0000256" key="4">
    <source>
        <dbReference type="ARBA" id="ARBA00022801"/>
    </source>
</evidence>
<feature type="active site" description="Charge relay system" evidence="6 7">
    <location>
        <position position="147"/>
    </location>
</feature>
<dbReference type="AlphaFoldDB" id="A0AAP0HVU0"/>
<dbReference type="PROSITE" id="PS51892">
    <property type="entry name" value="SUBTILASE"/>
    <property type="match status" value="1"/>
</dbReference>
<feature type="chain" id="PRO_5042845611" description="Subtilisin-like protease SBT1.1" evidence="8">
    <location>
        <begin position="24"/>
        <end position="772"/>
    </location>
</feature>
<gene>
    <name evidence="13" type="ORF">Sjap_020722</name>
</gene>
<dbReference type="InterPro" id="IPR037045">
    <property type="entry name" value="S8pro/Inhibitor_I9_sf"/>
</dbReference>
<dbReference type="PRINTS" id="PR00723">
    <property type="entry name" value="SUBTILISIN"/>
</dbReference>
<dbReference type="InterPro" id="IPR041469">
    <property type="entry name" value="Subtilisin-like_FN3"/>
</dbReference>
<feature type="active site" description="Charge relay system" evidence="6 7">
    <location>
        <position position="220"/>
    </location>
</feature>
<keyword evidence="4 7" id="KW-0378">Hydrolase</keyword>
<dbReference type="InterPro" id="IPR010259">
    <property type="entry name" value="S8pro/Inhibitor_I9"/>
</dbReference>
<dbReference type="PROSITE" id="PS00138">
    <property type="entry name" value="SUBTILASE_SER"/>
    <property type="match status" value="1"/>
</dbReference>